<dbReference type="EMBL" id="BGZK01000060">
    <property type="protein sequence ID" value="GBP13968.1"/>
    <property type="molecule type" value="Genomic_DNA"/>
</dbReference>
<dbReference type="Proteomes" id="UP000299102">
    <property type="component" value="Unassembled WGS sequence"/>
</dbReference>
<name>A0A4C1TKR0_EUMVA</name>
<evidence type="ECO:0000313" key="2">
    <source>
        <dbReference type="EMBL" id="GBP13968.1"/>
    </source>
</evidence>
<dbReference type="AlphaFoldDB" id="A0A4C1TKR0"/>
<keyword evidence="3" id="KW-1185">Reference proteome</keyword>
<feature type="region of interest" description="Disordered" evidence="1">
    <location>
        <begin position="215"/>
        <end position="234"/>
    </location>
</feature>
<sequence>MTLRPLLRVLRTDPVRSGPLTTIIIVNTVRTSETEGVVPRGTIRNSAADGRLQACIASTCYCLPLSAINPLSNILYSPCGKFEIYGATIFLFHGYNGNDSVLICEIQIGSIHVRRNSNTLRTATCIQRFDYGPAARPQPRTAPVFNKMSAVTHGTIKAFPVAGEDLALSSVRCAGDGYYTQIYGFSPKSDPLELLYGGGGGRFAALVRANGSHPIPHRAPADARFHSDGRNATG</sequence>
<comment type="caution">
    <text evidence="2">The sequence shown here is derived from an EMBL/GenBank/DDBJ whole genome shotgun (WGS) entry which is preliminary data.</text>
</comment>
<organism evidence="2 3">
    <name type="scientific">Eumeta variegata</name>
    <name type="common">Bagworm moth</name>
    <name type="synonym">Eumeta japonica</name>
    <dbReference type="NCBI Taxonomy" id="151549"/>
    <lineage>
        <taxon>Eukaryota</taxon>
        <taxon>Metazoa</taxon>
        <taxon>Ecdysozoa</taxon>
        <taxon>Arthropoda</taxon>
        <taxon>Hexapoda</taxon>
        <taxon>Insecta</taxon>
        <taxon>Pterygota</taxon>
        <taxon>Neoptera</taxon>
        <taxon>Endopterygota</taxon>
        <taxon>Lepidoptera</taxon>
        <taxon>Glossata</taxon>
        <taxon>Ditrysia</taxon>
        <taxon>Tineoidea</taxon>
        <taxon>Psychidae</taxon>
        <taxon>Oiketicinae</taxon>
        <taxon>Eumeta</taxon>
    </lineage>
</organism>
<proteinExistence type="predicted"/>
<evidence type="ECO:0000313" key="3">
    <source>
        <dbReference type="Proteomes" id="UP000299102"/>
    </source>
</evidence>
<reference evidence="2 3" key="1">
    <citation type="journal article" date="2019" name="Commun. Biol.">
        <title>The bagworm genome reveals a unique fibroin gene that provides high tensile strength.</title>
        <authorList>
            <person name="Kono N."/>
            <person name="Nakamura H."/>
            <person name="Ohtoshi R."/>
            <person name="Tomita M."/>
            <person name="Numata K."/>
            <person name="Arakawa K."/>
        </authorList>
    </citation>
    <scope>NUCLEOTIDE SEQUENCE [LARGE SCALE GENOMIC DNA]</scope>
</reference>
<protein>
    <submittedName>
        <fullName evidence="2">Uncharacterized protein</fullName>
    </submittedName>
</protein>
<feature type="compositionally biased region" description="Basic and acidic residues" evidence="1">
    <location>
        <begin position="219"/>
        <end position="234"/>
    </location>
</feature>
<gene>
    <name evidence="2" type="ORF">EVAR_10525_1</name>
</gene>
<evidence type="ECO:0000256" key="1">
    <source>
        <dbReference type="SAM" id="MobiDB-lite"/>
    </source>
</evidence>
<accession>A0A4C1TKR0</accession>